<dbReference type="AlphaFoldDB" id="A0A9P6NCD1"/>
<protein>
    <submittedName>
        <fullName evidence="1">Uncharacterized protein</fullName>
    </submittedName>
</protein>
<gene>
    <name evidence="1" type="ORF">CROQUDRAFT_98766</name>
</gene>
<comment type="caution">
    <text evidence="1">The sequence shown here is derived from an EMBL/GenBank/DDBJ whole genome shotgun (WGS) entry which is preliminary data.</text>
</comment>
<dbReference type="Proteomes" id="UP000886653">
    <property type="component" value="Unassembled WGS sequence"/>
</dbReference>
<name>A0A9P6NCD1_9BASI</name>
<accession>A0A9P6NCD1</accession>
<organism evidence="1 2">
    <name type="scientific">Cronartium quercuum f. sp. fusiforme G11</name>
    <dbReference type="NCBI Taxonomy" id="708437"/>
    <lineage>
        <taxon>Eukaryota</taxon>
        <taxon>Fungi</taxon>
        <taxon>Dikarya</taxon>
        <taxon>Basidiomycota</taxon>
        <taxon>Pucciniomycotina</taxon>
        <taxon>Pucciniomycetes</taxon>
        <taxon>Pucciniales</taxon>
        <taxon>Coleosporiaceae</taxon>
        <taxon>Cronartium</taxon>
    </lineage>
</organism>
<proteinExistence type="predicted"/>
<evidence type="ECO:0000313" key="1">
    <source>
        <dbReference type="EMBL" id="KAG0141438.1"/>
    </source>
</evidence>
<dbReference type="EMBL" id="MU167386">
    <property type="protein sequence ID" value="KAG0141438.1"/>
    <property type="molecule type" value="Genomic_DNA"/>
</dbReference>
<dbReference type="OrthoDB" id="4842715at2759"/>
<keyword evidence="2" id="KW-1185">Reference proteome</keyword>
<evidence type="ECO:0000313" key="2">
    <source>
        <dbReference type="Proteomes" id="UP000886653"/>
    </source>
</evidence>
<reference evidence="1" key="1">
    <citation type="submission" date="2013-11" db="EMBL/GenBank/DDBJ databases">
        <title>Genome sequence of the fusiform rust pathogen reveals effectors for host alternation and coevolution with pine.</title>
        <authorList>
            <consortium name="DOE Joint Genome Institute"/>
            <person name="Smith K."/>
            <person name="Pendleton A."/>
            <person name="Kubisiak T."/>
            <person name="Anderson C."/>
            <person name="Salamov A."/>
            <person name="Aerts A."/>
            <person name="Riley R."/>
            <person name="Clum A."/>
            <person name="Lindquist E."/>
            <person name="Ence D."/>
            <person name="Campbell M."/>
            <person name="Kronenberg Z."/>
            <person name="Feau N."/>
            <person name="Dhillon B."/>
            <person name="Hamelin R."/>
            <person name="Burleigh J."/>
            <person name="Smith J."/>
            <person name="Yandell M."/>
            <person name="Nelson C."/>
            <person name="Grigoriev I."/>
            <person name="Davis J."/>
        </authorList>
    </citation>
    <scope>NUCLEOTIDE SEQUENCE</scope>
    <source>
        <strain evidence="1">G11</strain>
    </source>
</reference>
<sequence length="133" mass="15043">MHLKRIHWWRFLAMCTGPTTYKAFNYTKPSSSGKIAPLYHSDRSLTMEKREQADLLFRGTSIAHALVDLSEPFLTQDPTPSQTAPRIICEELEDIIKDLPKGKAKGPDKVPNELIQLAMDNKRIHQSALSPSN</sequence>